<evidence type="ECO:0000313" key="2">
    <source>
        <dbReference type="Proteomes" id="UP000032679"/>
    </source>
</evidence>
<gene>
    <name evidence="1" type="ORF">Tasa_017_014</name>
</gene>
<dbReference type="AlphaFoldDB" id="A0A0D6MKX6"/>
<organism evidence="1 2">
    <name type="scientific">Tanticharoenia sakaeratensis NBRC 103193</name>
    <dbReference type="NCBI Taxonomy" id="1231623"/>
    <lineage>
        <taxon>Bacteria</taxon>
        <taxon>Pseudomonadati</taxon>
        <taxon>Pseudomonadota</taxon>
        <taxon>Alphaproteobacteria</taxon>
        <taxon>Acetobacterales</taxon>
        <taxon>Acetobacteraceae</taxon>
        <taxon>Tanticharoenia</taxon>
    </lineage>
</organism>
<reference evidence="1 2" key="1">
    <citation type="submission" date="2012-10" db="EMBL/GenBank/DDBJ databases">
        <title>Genome sequencing of Tanticharoenia sakaeratensis NBRC 103193.</title>
        <authorList>
            <person name="Azuma Y."/>
            <person name="Hadano H."/>
            <person name="Hirakawa H."/>
            <person name="Matsushita K."/>
        </authorList>
    </citation>
    <scope>NUCLEOTIDE SEQUENCE [LARGE SCALE GENOMIC DNA]</scope>
    <source>
        <strain evidence="1 2">NBRC 103193</strain>
    </source>
</reference>
<dbReference type="STRING" id="1231623.Tasa_017_014"/>
<dbReference type="EMBL" id="BALE01000017">
    <property type="protein sequence ID" value="GAN54131.1"/>
    <property type="molecule type" value="Genomic_DNA"/>
</dbReference>
<comment type="caution">
    <text evidence="1">The sequence shown here is derived from an EMBL/GenBank/DDBJ whole genome shotgun (WGS) entry which is preliminary data.</text>
</comment>
<accession>A0A0D6MKX6</accession>
<name>A0A0D6MKX6_9PROT</name>
<dbReference type="Proteomes" id="UP000032679">
    <property type="component" value="Unassembled WGS sequence"/>
</dbReference>
<proteinExistence type="predicted"/>
<sequence>MRPAAVDVWESVGEGGMFAQKFGGFVDPNCLMIDKRRCEAALACWNMPLDNDATQMTADRRVYAQLRTQPGRGTNLATSYYVAGASDILAPVRAELMGEAWTRAGALAG</sequence>
<protein>
    <submittedName>
        <fullName evidence="1">Uncharacterized protein</fullName>
    </submittedName>
</protein>
<keyword evidence="2" id="KW-1185">Reference proteome</keyword>
<evidence type="ECO:0000313" key="1">
    <source>
        <dbReference type="EMBL" id="GAN54131.1"/>
    </source>
</evidence>